<dbReference type="OrthoDB" id="8365150at2"/>
<reference evidence="5" key="1">
    <citation type="submission" date="2016-07" db="EMBL/GenBank/DDBJ databases">
        <authorList>
            <person name="Florea S."/>
            <person name="Webb J.S."/>
            <person name="Jaromczyk J."/>
            <person name="Schardl C.L."/>
        </authorList>
    </citation>
    <scope>NUCLEOTIDE SEQUENCE [LARGE SCALE GENOMIC DNA]</scope>
    <source>
        <strain evidence="5">IPB1</strain>
    </source>
</reference>
<feature type="signal peptide" evidence="1">
    <location>
        <begin position="1"/>
        <end position="21"/>
    </location>
</feature>
<dbReference type="EMBL" id="MAUJ01000003">
    <property type="protein sequence ID" value="OCQ21237.1"/>
    <property type="molecule type" value="Genomic_DNA"/>
</dbReference>
<accession>A0A1C0TQJ6</accession>
<dbReference type="GO" id="GO:0006508">
    <property type="term" value="P:proteolysis"/>
    <property type="evidence" value="ECO:0007669"/>
    <property type="project" value="InterPro"/>
</dbReference>
<dbReference type="GO" id="GO:0007165">
    <property type="term" value="P:signal transduction"/>
    <property type="evidence" value="ECO:0007669"/>
    <property type="project" value="TreeGrafter"/>
</dbReference>
<dbReference type="SUPFAM" id="SSF52096">
    <property type="entry name" value="ClpP/crotonase"/>
    <property type="match status" value="1"/>
</dbReference>
<evidence type="ECO:0000313" key="5">
    <source>
        <dbReference type="Proteomes" id="UP000093366"/>
    </source>
</evidence>
<evidence type="ECO:0000259" key="3">
    <source>
        <dbReference type="Pfam" id="PF17816"/>
    </source>
</evidence>
<proteinExistence type="predicted"/>
<feature type="domain" description="Tail specific protease" evidence="2">
    <location>
        <begin position="394"/>
        <end position="560"/>
    </location>
</feature>
<comment type="caution">
    <text evidence="4">The sequence shown here is derived from an EMBL/GenBank/DDBJ whole genome shotgun (WGS) entry which is preliminary data.</text>
</comment>
<protein>
    <recommendedName>
        <fullName evidence="6">Tail specific protease domain-containing protein</fullName>
    </recommendedName>
</protein>
<dbReference type="GO" id="GO:0008236">
    <property type="term" value="F:serine-type peptidase activity"/>
    <property type="evidence" value="ECO:0007669"/>
    <property type="project" value="InterPro"/>
</dbReference>
<dbReference type="Gene3D" id="3.90.226.10">
    <property type="entry name" value="2-enoyl-CoA Hydratase, Chain A, domain 1"/>
    <property type="match status" value="1"/>
</dbReference>
<dbReference type="GO" id="GO:0004175">
    <property type="term" value="F:endopeptidase activity"/>
    <property type="evidence" value="ECO:0007669"/>
    <property type="project" value="TreeGrafter"/>
</dbReference>
<name>A0A1C0TQJ6_9GAMM</name>
<dbReference type="Proteomes" id="UP000093366">
    <property type="component" value="Unassembled WGS sequence"/>
</dbReference>
<dbReference type="GO" id="GO:0030288">
    <property type="term" value="C:outer membrane-bounded periplasmic space"/>
    <property type="evidence" value="ECO:0007669"/>
    <property type="project" value="TreeGrafter"/>
</dbReference>
<dbReference type="InterPro" id="IPR041126">
    <property type="entry name" value="CPAF_PDZ"/>
</dbReference>
<feature type="chain" id="PRO_5008646203" description="Tail specific protease domain-containing protein" evidence="1">
    <location>
        <begin position="22"/>
        <end position="589"/>
    </location>
</feature>
<keyword evidence="1" id="KW-0732">Signal</keyword>
<evidence type="ECO:0000256" key="1">
    <source>
        <dbReference type="SAM" id="SignalP"/>
    </source>
</evidence>
<dbReference type="InterPro" id="IPR029045">
    <property type="entry name" value="ClpP/crotonase-like_dom_sf"/>
</dbReference>
<dbReference type="Pfam" id="PF17816">
    <property type="entry name" value="PDZ_4"/>
    <property type="match status" value="1"/>
</dbReference>
<evidence type="ECO:0008006" key="6">
    <source>
        <dbReference type="Google" id="ProtNLM"/>
    </source>
</evidence>
<dbReference type="RefSeq" id="WP_065790605.1">
    <property type="nucleotide sequence ID" value="NZ_MAUJ01000003.1"/>
</dbReference>
<dbReference type="PANTHER" id="PTHR32060">
    <property type="entry name" value="TAIL-SPECIFIC PROTEASE"/>
    <property type="match status" value="1"/>
</dbReference>
<evidence type="ECO:0000259" key="2">
    <source>
        <dbReference type="Pfam" id="PF03572"/>
    </source>
</evidence>
<dbReference type="AlphaFoldDB" id="A0A1C0TQJ6"/>
<gene>
    <name evidence="4" type="ORF">A7985_11460</name>
</gene>
<dbReference type="PANTHER" id="PTHR32060:SF30">
    <property type="entry name" value="CARBOXY-TERMINAL PROCESSING PROTEASE CTPA"/>
    <property type="match status" value="1"/>
</dbReference>
<evidence type="ECO:0000313" key="4">
    <source>
        <dbReference type="EMBL" id="OCQ21237.1"/>
    </source>
</evidence>
<dbReference type="InterPro" id="IPR005151">
    <property type="entry name" value="Tail-specific_protease"/>
</dbReference>
<sequence length="589" mass="66858">MNNNIKAILPILLISTSAANASSDNEREYALDRIEAFAKISNIVEYYHPSDSVKATNWEAFSKYGTYYIQQNLSQDFAAQLTHLFSEVAPHVTFNDYLTEPERLSRESEVAGWRNNGYPGKRGHYLFNRQLNTIKYGDLHTEPFLPQQQVYYTEVNGVYVRVPMLLMANTSAKEGVPFKIPDNVNIPNTLENPYFCFGNMSKVWGVMEHFGQYFHHIPVNWKSELRPLLTACLTQDGQKIGDALKYSLTKLQDNHIHLFSYDIPTQYYWPDAGFEMVEGKPILIYKGASIEGMEVGDELVAVDGQDIHDLIKEKLAYSMATEKTAKSKVLGTQVMLRANPTDTITLDVKNKDNQLSSLQLKTDQLQYQSYNRAAARYKHSGQAKHQILDNNIHYFDLSQVTNEELPSFISKLEQASGIIVDLRSYPSDWLAWQNFLMVIHDGEIEGPAYYNRISNHPDYEQRYVHEVNVSRSGISKVLNKPMVVLSSRYSVSRNEFVLAFFQNLNIPVVGEVTNGINGDVTELLFGGSGPNRMVVYFTGAEVRQADGSKLIGVGVQPDVLVYPTVEDIRNNTDVIKNTAYKYIESLIKE</sequence>
<dbReference type="Pfam" id="PF03572">
    <property type="entry name" value="Peptidase_S41"/>
    <property type="match status" value="1"/>
</dbReference>
<feature type="domain" description="Chlamydial protease/proteasome-like activity factor PDZ" evidence="3">
    <location>
        <begin position="290"/>
        <end position="362"/>
    </location>
</feature>
<organism evidence="4 5">
    <name type="scientific">Pseudoalteromonas luteoviolacea</name>
    <dbReference type="NCBI Taxonomy" id="43657"/>
    <lineage>
        <taxon>Bacteria</taxon>
        <taxon>Pseudomonadati</taxon>
        <taxon>Pseudomonadota</taxon>
        <taxon>Gammaproteobacteria</taxon>
        <taxon>Alteromonadales</taxon>
        <taxon>Pseudoalteromonadaceae</taxon>
        <taxon>Pseudoalteromonas</taxon>
    </lineage>
</organism>